<keyword evidence="3" id="KW-1185">Reference proteome</keyword>
<name>A0A8S4NCQ1_OWEFU</name>
<evidence type="ECO:0000256" key="1">
    <source>
        <dbReference type="SAM" id="MobiDB-lite"/>
    </source>
</evidence>
<gene>
    <name evidence="2" type="ORF">OFUS_LOCUS5494</name>
</gene>
<proteinExistence type="predicted"/>
<dbReference type="AlphaFoldDB" id="A0A8S4NCQ1"/>
<protein>
    <submittedName>
        <fullName evidence="2">Uncharacterized protein</fullName>
    </submittedName>
</protein>
<evidence type="ECO:0000313" key="2">
    <source>
        <dbReference type="EMBL" id="CAH1778599.1"/>
    </source>
</evidence>
<evidence type="ECO:0000313" key="3">
    <source>
        <dbReference type="Proteomes" id="UP000749559"/>
    </source>
</evidence>
<feature type="region of interest" description="Disordered" evidence="1">
    <location>
        <begin position="146"/>
        <end position="165"/>
    </location>
</feature>
<sequence length="566" mass="65009">MARKRVRFGGLAPVIPSRSRGEQGQSILKNSTSRSVYTTKNSPYVDFLPEYDQDMYVVSSVPRARREVIDYEAELDDSISKMKRAQRLGNATLDDTDALYNRSRRSDRGLLDSITDSLQRMEMENVKIDSEIKDKVGFRRFLHQKKRREAKGEEPARVKRKEVRNRVKDSSLRVDPLKVAHLQMRYLGKNAGFDDVPMSIRAGIETQTMRNNWVPKARVPFKERSSNDDVYVPKETRPRREDKQLDAIVDRVAQLRRQLDDTTRCSRNFFEDLDEDIEETRRPKRPLPPPVEEEDDIGEAARNIYVVGGSKDDIDPKAFDHLEPGDYMVITGPSDETKRESFFTTQRRIIDAEMNLHQPDLRRPRSMLLGSASDVDDIYDDKDDFERRPIKYSAITAKKSAGLGAGVSRYGSAVPPRPASIATSRGPRYQPLYTGDRAELYRTPDWDGYSTTCSNLKDRMKDVVYSNSVQKTLLDRFIPYDMRAPIDEVDYMVDKKYNEVAERIPSLYRTANFKSTSRDSEVSRPRRSARSASVPPSYGGGQPISKTRAHIRDVIAKTRKDPGWFH</sequence>
<feature type="region of interest" description="Disordered" evidence="1">
    <location>
        <begin position="514"/>
        <end position="549"/>
    </location>
</feature>
<dbReference type="EMBL" id="CAIIXF020000003">
    <property type="protein sequence ID" value="CAH1778599.1"/>
    <property type="molecule type" value="Genomic_DNA"/>
</dbReference>
<organism evidence="2 3">
    <name type="scientific">Owenia fusiformis</name>
    <name type="common">Polychaete worm</name>
    <dbReference type="NCBI Taxonomy" id="6347"/>
    <lineage>
        <taxon>Eukaryota</taxon>
        <taxon>Metazoa</taxon>
        <taxon>Spiralia</taxon>
        <taxon>Lophotrochozoa</taxon>
        <taxon>Annelida</taxon>
        <taxon>Polychaeta</taxon>
        <taxon>Sedentaria</taxon>
        <taxon>Canalipalpata</taxon>
        <taxon>Sabellida</taxon>
        <taxon>Oweniida</taxon>
        <taxon>Oweniidae</taxon>
        <taxon>Owenia</taxon>
    </lineage>
</organism>
<reference evidence="2" key="1">
    <citation type="submission" date="2022-03" db="EMBL/GenBank/DDBJ databases">
        <authorList>
            <person name="Martin C."/>
        </authorList>
    </citation>
    <scope>NUCLEOTIDE SEQUENCE</scope>
</reference>
<dbReference type="Proteomes" id="UP000749559">
    <property type="component" value="Unassembled WGS sequence"/>
</dbReference>
<comment type="caution">
    <text evidence="2">The sequence shown here is derived from an EMBL/GenBank/DDBJ whole genome shotgun (WGS) entry which is preliminary data.</text>
</comment>
<accession>A0A8S4NCQ1</accession>